<comment type="similarity">
    <text evidence="5">Belongs to the Prp family.</text>
</comment>
<keyword evidence="8" id="KW-1185">Reference proteome</keyword>
<dbReference type="Proteomes" id="UP000284416">
    <property type="component" value="Unassembled WGS sequence"/>
</dbReference>
<proteinExistence type="inferred from homology"/>
<reference evidence="7 8" key="1">
    <citation type="journal article" date="2017" name="Int. J. Syst. Evol. Microbiol.">
        <title>Bacillus notoginsengisoli sp. nov., a novel bacterium isolated from the rhizosphere of Panax notoginseng.</title>
        <authorList>
            <person name="Zhang M.Y."/>
            <person name="Cheng J."/>
            <person name="Cai Y."/>
            <person name="Zhang T.Y."/>
            <person name="Wu Y.Y."/>
            <person name="Manikprabhu D."/>
            <person name="Li W.J."/>
            <person name="Zhang Y.X."/>
        </authorList>
    </citation>
    <scope>NUCLEOTIDE SEQUENCE [LARGE SCALE GENOMIC DNA]</scope>
    <source>
        <strain evidence="7 8">JCM 30743</strain>
    </source>
</reference>
<keyword evidence="4" id="KW-0788">Thiol protease</keyword>
<dbReference type="EMBL" id="QWEG01000006">
    <property type="protein sequence ID" value="RHW40626.1"/>
    <property type="molecule type" value="Genomic_DNA"/>
</dbReference>
<evidence type="ECO:0000256" key="5">
    <source>
        <dbReference type="ARBA" id="ARBA00044503"/>
    </source>
</evidence>
<evidence type="ECO:0000256" key="4">
    <source>
        <dbReference type="ARBA" id="ARBA00022807"/>
    </source>
</evidence>
<protein>
    <recommendedName>
        <fullName evidence="6">Ribosomal processing cysteine protease Prp</fullName>
    </recommendedName>
</protein>
<dbReference type="OrthoDB" id="48998at2"/>
<evidence type="ECO:0000256" key="2">
    <source>
        <dbReference type="ARBA" id="ARBA00022670"/>
    </source>
</evidence>
<evidence type="ECO:0000256" key="1">
    <source>
        <dbReference type="ARBA" id="ARBA00022517"/>
    </source>
</evidence>
<dbReference type="AlphaFoldDB" id="A0A417YTX3"/>
<evidence type="ECO:0000256" key="3">
    <source>
        <dbReference type="ARBA" id="ARBA00022801"/>
    </source>
</evidence>
<sequence length="115" mass="12916">MIDVTITRNETGLIRSFSISGHAFFAERGKDIVCAGASAVSIGAINAIHEMTGVVPLTEIDYDEGLLRCEIQDNLPAQEREKIQVLLEGMYFQLKTIEEEYGQHIRITFKNQEVE</sequence>
<dbReference type="GO" id="GO:0042254">
    <property type="term" value="P:ribosome biogenesis"/>
    <property type="evidence" value="ECO:0007669"/>
    <property type="project" value="UniProtKB-KW"/>
</dbReference>
<evidence type="ECO:0000313" key="8">
    <source>
        <dbReference type="Proteomes" id="UP000284416"/>
    </source>
</evidence>
<keyword evidence="2 7" id="KW-0645">Protease</keyword>
<dbReference type="GO" id="GO:0008234">
    <property type="term" value="F:cysteine-type peptidase activity"/>
    <property type="evidence" value="ECO:0007669"/>
    <property type="project" value="UniProtKB-KW"/>
</dbReference>
<gene>
    <name evidence="7" type="ORF">D1B31_10520</name>
</gene>
<dbReference type="CDD" id="cd16332">
    <property type="entry name" value="Prp-like"/>
    <property type="match status" value="1"/>
</dbReference>
<dbReference type="PANTHER" id="PTHR39178">
    <property type="entry name" value="HYPOTHETICAL RIBOSOME-ASSOCIATED PROTEIN"/>
    <property type="match status" value="1"/>
</dbReference>
<dbReference type="PANTHER" id="PTHR39178:SF1">
    <property type="entry name" value="RIBOSOMAL-PROCESSING CYSTEINE PROTEASE PRP"/>
    <property type="match status" value="1"/>
</dbReference>
<dbReference type="Gene3D" id="3.30.70.1490">
    <property type="entry name" value="Cysteine protease Prp"/>
    <property type="match status" value="1"/>
</dbReference>
<dbReference type="SUPFAM" id="SSF118010">
    <property type="entry name" value="TM1457-like"/>
    <property type="match status" value="1"/>
</dbReference>
<dbReference type="Pfam" id="PF04327">
    <property type="entry name" value="Peptidase_Prp"/>
    <property type="match status" value="1"/>
</dbReference>
<dbReference type="GO" id="GO:0006508">
    <property type="term" value="P:proteolysis"/>
    <property type="evidence" value="ECO:0007669"/>
    <property type="project" value="UniProtKB-KW"/>
</dbReference>
<comment type="caution">
    <text evidence="7">The sequence shown here is derived from an EMBL/GenBank/DDBJ whole genome shotgun (WGS) entry which is preliminary data.</text>
</comment>
<accession>A0A417YTX3</accession>
<evidence type="ECO:0000313" key="7">
    <source>
        <dbReference type="EMBL" id="RHW40626.1"/>
    </source>
</evidence>
<evidence type="ECO:0000256" key="6">
    <source>
        <dbReference type="ARBA" id="ARBA00044538"/>
    </source>
</evidence>
<keyword evidence="1" id="KW-0690">Ribosome biogenesis</keyword>
<name>A0A417YTX3_9BACI</name>
<dbReference type="InterPro" id="IPR036764">
    <property type="entry name" value="Peptidase_Prp_sf"/>
</dbReference>
<keyword evidence="3" id="KW-0378">Hydrolase</keyword>
<organism evidence="7 8">
    <name type="scientific">Neobacillus notoginsengisoli</name>
    <dbReference type="NCBI Taxonomy" id="1578198"/>
    <lineage>
        <taxon>Bacteria</taxon>
        <taxon>Bacillati</taxon>
        <taxon>Bacillota</taxon>
        <taxon>Bacilli</taxon>
        <taxon>Bacillales</taxon>
        <taxon>Bacillaceae</taxon>
        <taxon>Neobacillus</taxon>
    </lineage>
</organism>
<dbReference type="RefSeq" id="WP_118920743.1">
    <property type="nucleotide sequence ID" value="NZ_QWEG01000006.1"/>
</dbReference>
<dbReference type="InterPro" id="IPR007422">
    <property type="entry name" value="Peptidase_Prp"/>
</dbReference>